<dbReference type="SMART" id="SM00487">
    <property type="entry name" value="DEXDc"/>
    <property type="match status" value="1"/>
</dbReference>
<protein>
    <submittedName>
        <fullName evidence="3">Uncharacterized protein</fullName>
    </submittedName>
</protein>
<reference evidence="3" key="1">
    <citation type="journal article" date="2012" name="Science">
        <title>Fermentation, hydrogen, and sulfur metabolism in multiple uncultivated bacterial phyla.</title>
        <authorList>
            <person name="Wrighton K.C."/>
            <person name="Thomas B.C."/>
            <person name="Sharon I."/>
            <person name="Miller C.S."/>
            <person name="Castelle C.J."/>
            <person name="VerBerkmoes N.C."/>
            <person name="Wilkins M.J."/>
            <person name="Hettich R.L."/>
            <person name="Lipton M.S."/>
            <person name="Williams K.H."/>
            <person name="Long P.E."/>
            <person name="Banfield J.F."/>
        </authorList>
    </citation>
    <scope>NUCLEOTIDE SEQUENCE [LARGE SCALE GENOMIC DNA]</scope>
</reference>
<feature type="domain" description="Helicase ATP-binding" evidence="1">
    <location>
        <begin position="157"/>
        <end position="309"/>
    </location>
</feature>
<organism evidence="3">
    <name type="scientific">uncultured bacterium</name>
    <name type="common">gcode 4</name>
    <dbReference type="NCBI Taxonomy" id="1234023"/>
    <lineage>
        <taxon>Bacteria</taxon>
        <taxon>environmental samples</taxon>
    </lineage>
</organism>
<sequence length="901" mass="105292">MLEKETRSYIDTKLQAFGWNINNHNQVILEYPISSGTTLFADYVLLDTDGSIIAVVEAKKFERSARDGQFQALEYAKLIEAKQGYRPFVFLSNGRELFFYNSTKETAPRKVKTFFTLTDLRRLRELQKIQELPTSIKVDSNIAGRYYQIEAIKKVAEGIEQGKREFLLVMATGTGKTRTAMGLIDVLLKSHHTQRVLFLTDRTALRDQAYDDGFGVYFKSTPKTKIETGKTDENARLFSATYQTMINYLEDFSSGFFDLIIIDEVHRSIFGEWKSILDHFDCCKVGLTATPLKFVDRSTYNIFGCEDEDPTYFYGYDKAVSDKHLVHYEVLMARTRFQIQGIKGIQLPKDILEQLKKEWKDPEDYNFEGTEIGKKIDNKDTNRAVIREFMEQSQKIEDGLPGKTIIFAMNQTHAEHLQEAFEEMYPHLNDFSVVITSNVERHDELLKDFKKLKTEKKFRVAISVDMLDTGIDVPEVVNLVFARKVFSEAKFWQMVGRGTRLCPGVFGENGDKEHFLIIDFAMNFDEEHSFKDPAGKMISLQQKYFETRLEYLKLLEHREDKKRYEKERKDIVAMVENLYKNANDEIFERKSLFESIIVLRIFDNIAVNPYDELQKIAPLMRYYDTKTIDEIRFALKGCRLKNTLLKKEDSEELQMSIASDINALPNSISAVSAKESRIREVLSSEFWKGITIEAIDELTDEFCPLMKYRKPDKDKPLGIDVSDDVIERRWINYTEGKQMASDKYWEVFVNELEQYAKSSQALKKILADEPIWPQDVSELERLFKQSEYCITLNNLRRAYGRPTAEFEQLIKVALWKATMPEWETEVAELFDEYVRNNNFTSNQIRFLQIMKAVIIQKKFITYEDFYSDTFEKAFWMGAFERLFRKPEQEKVMEFAGRFSLV</sequence>
<dbReference type="SUPFAM" id="SSF52540">
    <property type="entry name" value="P-loop containing nucleoside triphosphate hydrolases"/>
    <property type="match status" value="1"/>
</dbReference>
<dbReference type="GO" id="GO:0009307">
    <property type="term" value="P:DNA restriction-modification system"/>
    <property type="evidence" value="ECO:0007669"/>
    <property type="project" value="UniProtKB-KW"/>
</dbReference>
<dbReference type="CDD" id="cd18799">
    <property type="entry name" value="SF2_C_EcoAI-like"/>
    <property type="match status" value="1"/>
</dbReference>
<accession>K1YNF3</accession>
<dbReference type="Pfam" id="PF00271">
    <property type="entry name" value="Helicase_C"/>
    <property type="match status" value="1"/>
</dbReference>
<dbReference type="InterPro" id="IPR013670">
    <property type="entry name" value="EcoEI_R_C_dom"/>
</dbReference>
<evidence type="ECO:0000259" key="1">
    <source>
        <dbReference type="PROSITE" id="PS51192"/>
    </source>
</evidence>
<dbReference type="AlphaFoldDB" id="K1YNF3"/>
<dbReference type="PROSITE" id="PS51194">
    <property type="entry name" value="HELICASE_CTER"/>
    <property type="match status" value="1"/>
</dbReference>
<dbReference type="InterPro" id="IPR027417">
    <property type="entry name" value="P-loop_NTPase"/>
</dbReference>
<dbReference type="InterPro" id="IPR007409">
    <property type="entry name" value="Restrct_endonuc_type1_HsdR_N"/>
</dbReference>
<dbReference type="InterPro" id="IPR014001">
    <property type="entry name" value="Helicase_ATP-bd"/>
</dbReference>
<dbReference type="InterPro" id="IPR050742">
    <property type="entry name" value="Helicase_Restrict-Modif_Enz"/>
</dbReference>
<dbReference type="CDD" id="cd18032">
    <property type="entry name" value="DEXHc_RE_I_III_res"/>
    <property type="match status" value="1"/>
</dbReference>
<dbReference type="PROSITE" id="PS51192">
    <property type="entry name" value="HELICASE_ATP_BIND_1"/>
    <property type="match status" value="1"/>
</dbReference>
<dbReference type="InterPro" id="IPR006935">
    <property type="entry name" value="Helicase/UvrB_N"/>
</dbReference>
<name>K1YNF3_9BACT</name>
<evidence type="ECO:0000313" key="3">
    <source>
        <dbReference type="EMBL" id="EKD44505.1"/>
    </source>
</evidence>
<feature type="domain" description="Helicase C-terminal" evidence="2">
    <location>
        <begin position="385"/>
        <end position="560"/>
    </location>
</feature>
<comment type="caution">
    <text evidence="3">The sequence shown here is derived from an EMBL/GenBank/DDBJ whole genome shotgun (WGS) entry which is preliminary data.</text>
</comment>
<dbReference type="PANTHER" id="PTHR47396">
    <property type="entry name" value="TYPE I RESTRICTION ENZYME ECOKI R PROTEIN"/>
    <property type="match status" value="1"/>
</dbReference>
<evidence type="ECO:0000259" key="2">
    <source>
        <dbReference type="PROSITE" id="PS51194"/>
    </source>
</evidence>
<dbReference type="GO" id="GO:0003677">
    <property type="term" value="F:DNA binding"/>
    <property type="evidence" value="ECO:0007669"/>
    <property type="project" value="UniProtKB-KW"/>
</dbReference>
<proteinExistence type="predicted"/>
<dbReference type="Gene3D" id="3.40.50.300">
    <property type="entry name" value="P-loop containing nucleotide triphosphate hydrolases"/>
    <property type="match status" value="2"/>
</dbReference>
<dbReference type="Pfam" id="PF04851">
    <property type="entry name" value="ResIII"/>
    <property type="match status" value="1"/>
</dbReference>
<dbReference type="InterPro" id="IPR001650">
    <property type="entry name" value="Helicase_C-like"/>
</dbReference>
<dbReference type="Pfam" id="PF08463">
    <property type="entry name" value="EcoEI_R_C"/>
    <property type="match status" value="1"/>
</dbReference>
<dbReference type="GO" id="GO:0009035">
    <property type="term" value="F:type I site-specific deoxyribonuclease activity"/>
    <property type="evidence" value="ECO:0007669"/>
    <property type="project" value="UniProtKB-EC"/>
</dbReference>
<gene>
    <name evidence="3" type="ORF">ACD_71C00114G0003</name>
</gene>
<dbReference type="EMBL" id="AMFJ01028845">
    <property type="protein sequence ID" value="EKD44505.1"/>
    <property type="molecule type" value="Genomic_DNA"/>
</dbReference>
<dbReference type="Gene3D" id="3.90.1570.30">
    <property type="match status" value="1"/>
</dbReference>
<dbReference type="Pfam" id="PF04313">
    <property type="entry name" value="HSDR_N"/>
    <property type="match status" value="1"/>
</dbReference>
<dbReference type="PANTHER" id="PTHR47396:SF1">
    <property type="entry name" value="ATP-DEPENDENT HELICASE IRC3-RELATED"/>
    <property type="match status" value="1"/>
</dbReference>
<dbReference type="GO" id="GO:0005524">
    <property type="term" value="F:ATP binding"/>
    <property type="evidence" value="ECO:0007669"/>
    <property type="project" value="UniProtKB-KW"/>
</dbReference>
<dbReference type="SMART" id="SM00490">
    <property type="entry name" value="HELICc"/>
    <property type="match status" value="1"/>
</dbReference>
<dbReference type="GO" id="GO:0005829">
    <property type="term" value="C:cytosol"/>
    <property type="evidence" value="ECO:0007669"/>
    <property type="project" value="TreeGrafter"/>
</dbReference>